<reference evidence="9 10" key="1">
    <citation type="journal article" date="2014" name="Agronomy (Basel)">
        <title>A Draft Genome Sequence for Ensete ventricosum, the Drought-Tolerant Tree Against Hunger.</title>
        <authorList>
            <person name="Harrison J."/>
            <person name="Moore K.A."/>
            <person name="Paszkiewicz K."/>
            <person name="Jones T."/>
            <person name="Grant M."/>
            <person name="Ambacheew D."/>
            <person name="Muzemil S."/>
            <person name="Studholme D.J."/>
        </authorList>
    </citation>
    <scope>NUCLEOTIDE SEQUENCE [LARGE SCALE GENOMIC DNA]</scope>
</reference>
<feature type="non-terminal residue" evidence="9">
    <location>
        <position position="1"/>
    </location>
</feature>
<evidence type="ECO:0000256" key="6">
    <source>
        <dbReference type="ARBA" id="ARBA00023027"/>
    </source>
</evidence>
<dbReference type="AlphaFoldDB" id="A0A427B0C8"/>
<dbReference type="InterPro" id="IPR036291">
    <property type="entry name" value="NAD(P)-bd_dom_sf"/>
</dbReference>
<dbReference type="SUPFAM" id="SSF51735">
    <property type="entry name" value="NAD(P)-binding Rossmann-fold domains"/>
    <property type="match status" value="1"/>
</dbReference>
<dbReference type="Pfam" id="PF16363">
    <property type="entry name" value="GDP_Man_Dehyd"/>
    <property type="match status" value="1"/>
</dbReference>
<name>A0A427B0C8_ENSVE</name>
<dbReference type="EMBL" id="AMZH03000815">
    <property type="protein sequence ID" value="RRT81837.1"/>
    <property type="molecule type" value="Genomic_DNA"/>
</dbReference>
<comment type="pathway">
    <text evidence="2">Nucleotide-sugar biosynthesis; UDP-alpha-D-xylose biosynthesis; UDP-alpha-D-xylose from UDP-alpha-D-glucuronate: step 1/1.</text>
</comment>
<accession>A0A427B0C8</accession>
<evidence type="ECO:0000256" key="2">
    <source>
        <dbReference type="ARBA" id="ARBA00005100"/>
    </source>
</evidence>
<dbReference type="GO" id="GO:0070403">
    <property type="term" value="F:NAD+ binding"/>
    <property type="evidence" value="ECO:0007669"/>
    <property type="project" value="InterPro"/>
</dbReference>
<comment type="similarity">
    <text evidence="3">Belongs to the NAD(P)-dependent epimerase/dehydratase family. UDP-glucuronic acid decarboxylase subfamily.</text>
</comment>
<evidence type="ECO:0000313" key="9">
    <source>
        <dbReference type="EMBL" id="RRT81837.1"/>
    </source>
</evidence>
<comment type="caution">
    <text evidence="9">The sequence shown here is derived from an EMBL/GenBank/DDBJ whole genome shotgun (WGS) entry which is preliminary data.</text>
</comment>
<dbReference type="GO" id="GO:0005737">
    <property type="term" value="C:cytoplasm"/>
    <property type="evidence" value="ECO:0007669"/>
    <property type="project" value="TreeGrafter"/>
</dbReference>
<keyword evidence="5" id="KW-0210">Decarboxylase</keyword>
<organism evidence="9 10">
    <name type="scientific">Ensete ventricosum</name>
    <name type="common">Abyssinian banana</name>
    <name type="synonym">Musa ensete</name>
    <dbReference type="NCBI Taxonomy" id="4639"/>
    <lineage>
        <taxon>Eukaryota</taxon>
        <taxon>Viridiplantae</taxon>
        <taxon>Streptophyta</taxon>
        <taxon>Embryophyta</taxon>
        <taxon>Tracheophyta</taxon>
        <taxon>Spermatophyta</taxon>
        <taxon>Magnoliopsida</taxon>
        <taxon>Liliopsida</taxon>
        <taxon>Zingiberales</taxon>
        <taxon>Musaceae</taxon>
        <taxon>Ensete</taxon>
    </lineage>
</organism>
<dbReference type="InterPro" id="IPR016040">
    <property type="entry name" value="NAD(P)-bd_dom"/>
</dbReference>
<keyword evidence="6" id="KW-0520">NAD</keyword>
<sequence>VVLGRRHYRSTLDSSLRPYDPAMKQLHKQSSLNQNQQIPTYAAKPAKPQARPSSASSSPSFLRAAAGYLLREQRLLFVLAGAVIASTFFLLHPYYHSSTSGLQPSDHLAHRLLPTFRHPSSSSFGGGRDAAMGGSGKRMPVGLKKPSKRVVVTGGAGFVGSHLVDKLLSRGDSVIVIDNFFTGRKENVVHHFGNPRFELIRHDVVEPILLEVDEIYHLACPASPVRIARIFNTYGPRMCLDDGRVVSNFVAQVVKEVVDPSATIEFRPNTADDPHMRKPDISKAKELLNWEPKVTLRQGLPLMVTDFSKRILSADK</sequence>
<evidence type="ECO:0000256" key="4">
    <source>
        <dbReference type="ARBA" id="ARBA00012290"/>
    </source>
</evidence>
<comment type="function">
    <text evidence="8">Catalyzes the NAD-dependent decarboxylation of UDP-glucuronic acid to UDP-xylose. Necessary for the biosynthesis of the core tetrasaccharide in glycosaminoglycan biosynthesis.</text>
</comment>
<evidence type="ECO:0000256" key="3">
    <source>
        <dbReference type="ARBA" id="ARBA00007505"/>
    </source>
</evidence>
<dbReference type="GO" id="GO:0048040">
    <property type="term" value="F:UDP-glucuronate decarboxylase activity"/>
    <property type="evidence" value="ECO:0007669"/>
    <property type="project" value="UniProtKB-EC"/>
</dbReference>
<evidence type="ECO:0000256" key="1">
    <source>
        <dbReference type="ARBA" id="ARBA00001911"/>
    </source>
</evidence>
<dbReference type="PANTHER" id="PTHR43078:SF22">
    <property type="entry name" value="UDP-GLUCURONIC ACID DECARBOXYLASE 1"/>
    <property type="match status" value="1"/>
</dbReference>
<keyword evidence="7" id="KW-0456">Lyase</keyword>
<dbReference type="GO" id="GO:0042732">
    <property type="term" value="P:D-xylose metabolic process"/>
    <property type="evidence" value="ECO:0007669"/>
    <property type="project" value="InterPro"/>
</dbReference>
<dbReference type="Proteomes" id="UP000287651">
    <property type="component" value="Unassembled WGS sequence"/>
</dbReference>
<dbReference type="Gene3D" id="3.40.50.720">
    <property type="entry name" value="NAD(P)-binding Rossmann-like Domain"/>
    <property type="match status" value="2"/>
</dbReference>
<evidence type="ECO:0000313" key="10">
    <source>
        <dbReference type="Proteomes" id="UP000287651"/>
    </source>
</evidence>
<comment type="cofactor">
    <cofactor evidence="1">
        <name>NAD(+)</name>
        <dbReference type="ChEBI" id="CHEBI:57540"/>
    </cofactor>
</comment>
<evidence type="ECO:0000256" key="7">
    <source>
        <dbReference type="ARBA" id="ARBA00023239"/>
    </source>
</evidence>
<gene>
    <name evidence="9" type="ORF">B296_00019229</name>
</gene>
<dbReference type="PANTHER" id="PTHR43078">
    <property type="entry name" value="UDP-GLUCURONIC ACID DECARBOXYLASE-RELATED"/>
    <property type="match status" value="1"/>
</dbReference>
<protein>
    <recommendedName>
        <fullName evidence="4">UDP-glucuronate decarboxylase</fullName>
        <ecNumber evidence="4">4.1.1.35</ecNumber>
    </recommendedName>
</protein>
<proteinExistence type="inferred from homology"/>
<evidence type="ECO:0000256" key="8">
    <source>
        <dbReference type="ARBA" id="ARBA00025005"/>
    </source>
</evidence>
<dbReference type="InterPro" id="IPR044516">
    <property type="entry name" value="UXS-like"/>
</dbReference>
<dbReference type="UniPathway" id="UPA00796">
    <property type="reaction ID" value="UER00771"/>
</dbReference>
<evidence type="ECO:0000256" key="5">
    <source>
        <dbReference type="ARBA" id="ARBA00022793"/>
    </source>
</evidence>
<dbReference type="EC" id="4.1.1.35" evidence="4"/>
<dbReference type="GO" id="GO:0033320">
    <property type="term" value="P:UDP-D-xylose biosynthetic process"/>
    <property type="evidence" value="ECO:0007669"/>
    <property type="project" value="UniProtKB-UniPathway"/>
</dbReference>